<dbReference type="EMBL" id="JAMYWD010000001">
    <property type="protein sequence ID" value="KAJ4981124.1"/>
    <property type="molecule type" value="Genomic_DNA"/>
</dbReference>
<dbReference type="Proteomes" id="UP001141806">
    <property type="component" value="Unassembled WGS sequence"/>
</dbReference>
<reference evidence="1" key="1">
    <citation type="journal article" date="2023" name="Plant J.">
        <title>The genome of the king protea, Protea cynaroides.</title>
        <authorList>
            <person name="Chang J."/>
            <person name="Duong T.A."/>
            <person name="Schoeman C."/>
            <person name="Ma X."/>
            <person name="Roodt D."/>
            <person name="Barker N."/>
            <person name="Li Z."/>
            <person name="Van de Peer Y."/>
            <person name="Mizrachi E."/>
        </authorList>
    </citation>
    <scope>NUCLEOTIDE SEQUENCE</scope>
    <source>
        <tissue evidence="1">Young leaves</tissue>
    </source>
</reference>
<evidence type="ECO:0000313" key="1">
    <source>
        <dbReference type="EMBL" id="KAJ4981124.1"/>
    </source>
</evidence>
<keyword evidence="2" id="KW-1185">Reference proteome</keyword>
<comment type="caution">
    <text evidence="1">The sequence shown here is derived from an EMBL/GenBank/DDBJ whole genome shotgun (WGS) entry which is preliminary data.</text>
</comment>
<proteinExistence type="predicted"/>
<sequence length="129" mass="14864">MPQLVRYALEESRKLFPFRAASSQEDQRKHAKVLYKARLQNLFQQSEKLDTVWTSDTLFFAIPTSLGLLQPEDKLSPRLLLQFSLIETSEAAISSTNFQHSLICSSLAKYQDPKIKTLLTQRIKEYATQ</sequence>
<gene>
    <name evidence="1" type="ORF">NE237_031961</name>
</gene>
<protein>
    <submittedName>
        <fullName evidence="1">Uncharacterized protein</fullName>
    </submittedName>
</protein>
<dbReference type="AlphaFoldDB" id="A0A9Q0L2E6"/>
<name>A0A9Q0L2E6_9MAGN</name>
<organism evidence="1 2">
    <name type="scientific">Protea cynaroides</name>
    <dbReference type="NCBI Taxonomy" id="273540"/>
    <lineage>
        <taxon>Eukaryota</taxon>
        <taxon>Viridiplantae</taxon>
        <taxon>Streptophyta</taxon>
        <taxon>Embryophyta</taxon>
        <taxon>Tracheophyta</taxon>
        <taxon>Spermatophyta</taxon>
        <taxon>Magnoliopsida</taxon>
        <taxon>Proteales</taxon>
        <taxon>Proteaceae</taxon>
        <taxon>Protea</taxon>
    </lineage>
</organism>
<accession>A0A9Q0L2E6</accession>
<evidence type="ECO:0000313" key="2">
    <source>
        <dbReference type="Proteomes" id="UP001141806"/>
    </source>
</evidence>